<gene>
    <name evidence="3" type="ORF">M0638_26990</name>
</gene>
<comment type="caution">
    <text evidence="3">The sequence shown here is derived from an EMBL/GenBank/DDBJ whole genome shotgun (WGS) entry which is preliminary data.</text>
</comment>
<feature type="signal peptide" evidence="2">
    <location>
        <begin position="1"/>
        <end position="27"/>
    </location>
</feature>
<accession>A0A9X2BWU1</accession>
<dbReference type="RefSeq" id="WP_248670051.1">
    <property type="nucleotide sequence ID" value="NZ_JALPRX010000165.1"/>
</dbReference>
<evidence type="ECO:0000256" key="1">
    <source>
        <dbReference type="SAM" id="MobiDB-lite"/>
    </source>
</evidence>
<dbReference type="Pfam" id="PF24072">
    <property type="entry name" value="T7_gp14"/>
    <property type="match status" value="1"/>
</dbReference>
<proteinExistence type="predicted"/>
<evidence type="ECO:0008006" key="5">
    <source>
        <dbReference type="Google" id="ProtNLM"/>
    </source>
</evidence>
<name>A0A9X2BWU1_9PROT</name>
<feature type="region of interest" description="Disordered" evidence="1">
    <location>
        <begin position="62"/>
        <end position="82"/>
    </location>
</feature>
<evidence type="ECO:0000313" key="4">
    <source>
        <dbReference type="Proteomes" id="UP001139516"/>
    </source>
</evidence>
<organism evidence="3 4">
    <name type="scientific">Roseomonas acroporae</name>
    <dbReference type="NCBI Taxonomy" id="2937791"/>
    <lineage>
        <taxon>Bacteria</taxon>
        <taxon>Pseudomonadati</taxon>
        <taxon>Pseudomonadota</taxon>
        <taxon>Alphaproteobacteria</taxon>
        <taxon>Acetobacterales</taxon>
        <taxon>Roseomonadaceae</taxon>
        <taxon>Roseomonas</taxon>
    </lineage>
</organism>
<protein>
    <recommendedName>
        <fullName evidence="5">Internal virion protein</fullName>
    </recommendedName>
</protein>
<evidence type="ECO:0000256" key="2">
    <source>
        <dbReference type="SAM" id="SignalP"/>
    </source>
</evidence>
<dbReference type="Proteomes" id="UP001139516">
    <property type="component" value="Unassembled WGS sequence"/>
</dbReference>
<reference evidence="3" key="1">
    <citation type="submission" date="2022-04" db="EMBL/GenBank/DDBJ databases">
        <title>Roseomonas acroporae sp. nov., isolated from coral Acropora digitifera.</title>
        <authorList>
            <person name="Sun H."/>
        </authorList>
    </citation>
    <scope>NUCLEOTIDE SEQUENCE</scope>
    <source>
        <strain evidence="3">NAR14</strain>
    </source>
</reference>
<keyword evidence="4" id="KW-1185">Reference proteome</keyword>
<dbReference type="EMBL" id="JALPRX010000165">
    <property type="protein sequence ID" value="MCK8788007.1"/>
    <property type="molecule type" value="Genomic_DNA"/>
</dbReference>
<feature type="compositionally biased region" description="Low complexity" evidence="1">
    <location>
        <begin position="73"/>
        <end position="82"/>
    </location>
</feature>
<dbReference type="InterPro" id="IPR038996">
    <property type="entry name" value="Gp14"/>
</dbReference>
<evidence type="ECO:0000313" key="3">
    <source>
        <dbReference type="EMBL" id="MCK8788007.1"/>
    </source>
</evidence>
<feature type="chain" id="PRO_5040952033" description="Internal virion protein" evidence="2">
    <location>
        <begin position="28"/>
        <end position="200"/>
    </location>
</feature>
<sequence length="200" mass="20514">MCDFTGATWVALAGLAASAASTGVAYAGSQQQAAAAQYSGKVAQVQAENQRRANEYQAQVASNNADAVRKQGEAAAAEQQRQNAARLGQQRAVFAANGLDPNSGSALTIQEDTAEAGGLDVANTRYNAGLRALGLNQEADMYRQAGANAVTAGKINAATASMQADSAALSGYGSLLSGASQFSSRWDTFSKTAGYQKMFG</sequence>
<keyword evidence="2" id="KW-0732">Signal</keyword>
<dbReference type="AlphaFoldDB" id="A0A9X2BWU1"/>